<dbReference type="AlphaFoldDB" id="A0AAE8W1N2"/>
<name>A0AAE8W1N2_9ACTN</name>
<dbReference type="Gene3D" id="3.40.50.1240">
    <property type="entry name" value="Phosphoglycerate mutase-like"/>
    <property type="match status" value="1"/>
</dbReference>
<dbReference type="InterPro" id="IPR029033">
    <property type="entry name" value="His_PPase_superfam"/>
</dbReference>
<proteinExistence type="predicted"/>
<dbReference type="InterPro" id="IPR013078">
    <property type="entry name" value="His_Pase_superF_clade-1"/>
</dbReference>
<reference evidence="1 2" key="1">
    <citation type="submission" date="2019-03" db="EMBL/GenBank/DDBJ databases">
        <title>Comparative genomic analyses of the sweetpotato soil rot pathogen, Streptomyces ipomoeae.</title>
        <authorList>
            <person name="Ruschel Soares N."/>
            <person name="Badger J.H."/>
            <person name="Huguet-Tapia J.C."/>
            <person name="Clark C.A."/>
            <person name="Pettis G.S."/>
        </authorList>
    </citation>
    <scope>NUCLEOTIDE SEQUENCE [LARGE SCALE GENOMIC DNA]</scope>
    <source>
        <strain evidence="1 2">88-35</strain>
    </source>
</reference>
<protein>
    <submittedName>
        <fullName evidence="1">Histidine phosphatase family protein</fullName>
    </submittedName>
</protein>
<dbReference type="Proteomes" id="UP000318720">
    <property type="component" value="Unassembled WGS sequence"/>
</dbReference>
<dbReference type="Pfam" id="PF00300">
    <property type="entry name" value="His_Phos_1"/>
    <property type="match status" value="1"/>
</dbReference>
<dbReference type="RefSeq" id="WP_009298369.1">
    <property type="nucleotide sequence ID" value="NZ_JARAVC010000068.1"/>
</dbReference>
<dbReference type="SUPFAM" id="SSF53254">
    <property type="entry name" value="Phosphoglycerate mutase-like"/>
    <property type="match status" value="1"/>
</dbReference>
<organism evidence="1 2">
    <name type="scientific">Streptomyces ipomoeae</name>
    <dbReference type="NCBI Taxonomy" id="103232"/>
    <lineage>
        <taxon>Bacteria</taxon>
        <taxon>Bacillati</taxon>
        <taxon>Actinomycetota</taxon>
        <taxon>Actinomycetes</taxon>
        <taxon>Kitasatosporales</taxon>
        <taxon>Streptomycetaceae</taxon>
        <taxon>Streptomyces</taxon>
    </lineage>
</organism>
<sequence length="191" mass="19871">MTTRVMLISSAGSSALRETRFEDGHGLDASGLRQAEQAAGSLPGAVRVVVSPSVRCRQTARALGLDAEPVDDLAGCAMGRWRGLTLGEVAAAEPEAVAAWLGDPSAAPHGGESLHGLCTRVGAWMESVAEDSGRVIAVVEPDVVRAAVVMALGTPEASFWRIDVPPLHAMELSGRGGRWNVRAGRPLSPSE</sequence>
<gene>
    <name evidence="1" type="ORF">Sipo8835_18630</name>
</gene>
<accession>A0AAE8W1N2</accession>
<evidence type="ECO:0000313" key="1">
    <source>
        <dbReference type="EMBL" id="TQE33340.1"/>
    </source>
</evidence>
<evidence type="ECO:0000313" key="2">
    <source>
        <dbReference type="Proteomes" id="UP000318720"/>
    </source>
</evidence>
<comment type="caution">
    <text evidence="1">The sequence shown here is derived from an EMBL/GenBank/DDBJ whole genome shotgun (WGS) entry which is preliminary data.</text>
</comment>
<dbReference type="EMBL" id="SPAZ01000156">
    <property type="protein sequence ID" value="TQE33340.1"/>
    <property type="molecule type" value="Genomic_DNA"/>
</dbReference>